<name>A0ABW0VP53_9ACTN</name>
<evidence type="ECO:0000313" key="1">
    <source>
        <dbReference type="EMBL" id="MFC5647526.1"/>
    </source>
</evidence>
<sequence length="61" mass="7205">MLETQVQPMNLRLIQWWRFLNKRATHTQRQGLLGIPLWLLMDELPPLRSEMPLAFMSSKAA</sequence>
<dbReference type="Proteomes" id="UP001596066">
    <property type="component" value="Unassembled WGS sequence"/>
</dbReference>
<organism evidence="1 2">
    <name type="scientific">Kitasatospora cinereorecta</name>
    <dbReference type="NCBI Taxonomy" id="285560"/>
    <lineage>
        <taxon>Bacteria</taxon>
        <taxon>Bacillati</taxon>
        <taxon>Actinomycetota</taxon>
        <taxon>Actinomycetes</taxon>
        <taxon>Kitasatosporales</taxon>
        <taxon>Streptomycetaceae</taxon>
        <taxon>Kitasatospora</taxon>
    </lineage>
</organism>
<dbReference type="EMBL" id="JBHSOC010000287">
    <property type="protein sequence ID" value="MFC5647526.1"/>
    <property type="molecule type" value="Genomic_DNA"/>
</dbReference>
<evidence type="ECO:0000313" key="2">
    <source>
        <dbReference type="Proteomes" id="UP001596066"/>
    </source>
</evidence>
<dbReference type="RefSeq" id="WP_380233108.1">
    <property type="nucleotide sequence ID" value="NZ_JBHSOC010000287.1"/>
</dbReference>
<protein>
    <submittedName>
        <fullName evidence="1">Uncharacterized protein</fullName>
    </submittedName>
</protein>
<accession>A0ABW0VP53</accession>
<gene>
    <name evidence="1" type="ORF">ACFPZF_40505</name>
</gene>
<feature type="non-terminal residue" evidence="1">
    <location>
        <position position="61"/>
    </location>
</feature>
<keyword evidence="2" id="KW-1185">Reference proteome</keyword>
<reference evidence="2" key="1">
    <citation type="journal article" date="2019" name="Int. J. Syst. Evol. Microbiol.">
        <title>The Global Catalogue of Microorganisms (GCM) 10K type strain sequencing project: providing services to taxonomists for standard genome sequencing and annotation.</title>
        <authorList>
            <consortium name="The Broad Institute Genomics Platform"/>
            <consortium name="The Broad Institute Genome Sequencing Center for Infectious Disease"/>
            <person name="Wu L."/>
            <person name="Ma J."/>
        </authorList>
    </citation>
    <scope>NUCLEOTIDE SEQUENCE [LARGE SCALE GENOMIC DNA]</scope>
    <source>
        <strain evidence="2">CGMCC 4.1622</strain>
    </source>
</reference>
<comment type="caution">
    <text evidence="1">The sequence shown here is derived from an EMBL/GenBank/DDBJ whole genome shotgun (WGS) entry which is preliminary data.</text>
</comment>
<proteinExistence type="predicted"/>